<keyword evidence="3" id="KW-1185">Reference proteome</keyword>
<dbReference type="Proteomes" id="UP000766698">
    <property type="component" value="Unassembled WGS sequence"/>
</dbReference>
<protein>
    <submittedName>
        <fullName evidence="2">Helix-turn-helix transcriptional regulator</fullName>
    </submittedName>
</protein>
<dbReference type="PROSITE" id="PS50943">
    <property type="entry name" value="HTH_CROC1"/>
    <property type="match status" value="1"/>
</dbReference>
<name>A0ABR6EAY8_9ACTN</name>
<gene>
    <name evidence="2" type="ORF">GL263_02780</name>
</gene>
<sequence>MASDAWSAELTARVAEQIRTARTAAGLTVAQTADACAALGVPVPKTTITNLELGRRASVDLAEFLVLARALDVPPITLLFPLGKAATVELVPGQSVSTWEALAWFTGEAPAADAPAPEGSAQHLLDTFRAHSDAVATAAASTRLAKERRRKATAAPDPARRAALLEAAAAYEALAAEDCRELRDFRRRMTGLGLVPPPLPEALASVDEVADVAGEDG</sequence>
<dbReference type="Gene3D" id="1.10.260.40">
    <property type="entry name" value="lambda repressor-like DNA-binding domains"/>
    <property type="match status" value="1"/>
</dbReference>
<evidence type="ECO:0000259" key="1">
    <source>
        <dbReference type="PROSITE" id="PS50943"/>
    </source>
</evidence>
<dbReference type="Pfam" id="PF13560">
    <property type="entry name" value="HTH_31"/>
    <property type="match status" value="1"/>
</dbReference>
<dbReference type="SMART" id="SM00530">
    <property type="entry name" value="HTH_XRE"/>
    <property type="match status" value="1"/>
</dbReference>
<evidence type="ECO:0000313" key="2">
    <source>
        <dbReference type="EMBL" id="MBB1242500.1"/>
    </source>
</evidence>
<feature type="domain" description="HTH cro/C1-type" evidence="1">
    <location>
        <begin position="18"/>
        <end position="79"/>
    </location>
</feature>
<accession>A0ABR6EAY8</accession>
<dbReference type="RefSeq" id="WP_182853926.1">
    <property type="nucleotide sequence ID" value="NZ_WMLF01000022.1"/>
</dbReference>
<reference evidence="3" key="1">
    <citation type="journal article" date="2020" name="Syst. Appl. Microbiol.">
        <title>Streptomyces alkaliterrae sp. nov., isolated from an alkaline soil, and emended descriptions of Streptomyces alkaliphilus, Streptomyces calidiresistens and Streptomyces durbertensis.</title>
        <authorList>
            <person name="Swiecimska M."/>
            <person name="Golinska P."/>
            <person name="Nouioui I."/>
            <person name="Wypij M."/>
            <person name="Rai M."/>
            <person name="Sangal V."/>
            <person name="Goodfellow M."/>
        </authorList>
    </citation>
    <scope>NUCLEOTIDE SEQUENCE [LARGE SCALE GENOMIC DNA]</scope>
    <source>
        <strain evidence="3">DSM 104538</strain>
    </source>
</reference>
<proteinExistence type="predicted"/>
<evidence type="ECO:0000313" key="3">
    <source>
        <dbReference type="Proteomes" id="UP000766698"/>
    </source>
</evidence>
<dbReference type="InterPro" id="IPR010982">
    <property type="entry name" value="Lambda_DNA-bd_dom_sf"/>
</dbReference>
<dbReference type="InterPro" id="IPR001387">
    <property type="entry name" value="Cro/C1-type_HTH"/>
</dbReference>
<dbReference type="SUPFAM" id="SSF47413">
    <property type="entry name" value="lambda repressor-like DNA-binding domains"/>
    <property type="match status" value="1"/>
</dbReference>
<dbReference type="EMBL" id="WMLF01000022">
    <property type="protein sequence ID" value="MBB1242500.1"/>
    <property type="molecule type" value="Genomic_DNA"/>
</dbReference>
<comment type="caution">
    <text evidence="2">The sequence shown here is derived from an EMBL/GenBank/DDBJ whole genome shotgun (WGS) entry which is preliminary data.</text>
</comment>
<organism evidence="2 3">
    <name type="scientific">Streptomyces durbertensis</name>
    <dbReference type="NCBI Taxonomy" id="2448886"/>
    <lineage>
        <taxon>Bacteria</taxon>
        <taxon>Bacillati</taxon>
        <taxon>Actinomycetota</taxon>
        <taxon>Actinomycetes</taxon>
        <taxon>Kitasatosporales</taxon>
        <taxon>Streptomycetaceae</taxon>
        <taxon>Streptomyces</taxon>
    </lineage>
</organism>